<protein>
    <recommendedName>
        <fullName evidence="2">methionyl-tRNA formyltransferase</fullName>
        <ecNumber evidence="2">2.1.2.9</ecNumber>
    </recommendedName>
</protein>
<reference evidence="7" key="1">
    <citation type="submission" date="2020-05" db="EMBL/GenBank/DDBJ databases">
        <title>Phylogenomic resolution of chytrid fungi.</title>
        <authorList>
            <person name="Stajich J.E."/>
            <person name="Amses K."/>
            <person name="Simmons R."/>
            <person name="Seto K."/>
            <person name="Myers J."/>
            <person name="Bonds A."/>
            <person name="Quandt C.A."/>
            <person name="Barry K."/>
            <person name="Liu P."/>
            <person name="Grigoriev I."/>
            <person name="Longcore J.E."/>
            <person name="James T.Y."/>
        </authorList>
    </citation>
    <scope>NUCLEOTIDE SEQUENCE</scope>
    <source>
        <strain evidence="7">JEL0476</strain>
    </source>
</reference>
<dbReference type="Pfam" id="PF02911">
    <property type="entry name" value="Formyl_trans_C"/>
    <property type="match status" value="1"/>
</dbReference>
<keyword evidence="4" id="KW-0648">Protein biosynthesis</keyword>
<dbReference type="GO" id="GO:0005739">
    <property type="term" value="C:mitochondrion"/>
    <property type="evidence" value="ECO:0007669"/>
    <property type="project" value="TreeGrafter"/>
</dbReference>
<dbReference type="EMBL" id="JADGJW010000097">
    <property type="protein sequence ID" value="KAJ3224302.1"/>
    <property type="molecule type" value="Genomic_DNA"/>
</dbReference>
<comment type="similarity">
    <text evidence="1">Belongs to the Fmt family.</text>
</comment>
<evidence type="ECO:0000256" key="4">
    <source>
        <dbReference type="ARBA" id="ARBA00022917"/>
    </source>
</evidence>
<gene>
    <name evidence="7" type="ORF">HK099_008625</name>
</gene>
<dbReference type="InterPro" id="IPR041711">
    <property type="entry name" value="Met-tRNA-FMT_N"/>
</dbReference>
<evidence type="ECO:0000313" key="7">
    <source>
        <dbReference type="EMBL" id="KAJ3224302.1"/>
    </source>
</evidence>
<accession>A0AAD5U4T7</accession>
<dbReference type="Gene3D" id="3.40.50.12230">
    <property type="match status" value="1"/>
</dbReference>
<dbReference type="InterPro" id="IPR036477">
    <property type="entry name" value="Formyl_transf_N_sf"/>
</dbReference>
<dbReference type="EC" id="2.1.2.9" evidence="2"/>
<evidence type="ECO:0000259" key="5">
    <source>
        <dbReference type="Pfam" id="PF00551"/>
    </source>
</evidence>
<comment type="caution">
    <text evidence="7">The sequence shown here is derived from an EMBL/GenBank/DDBJ whole genome shotgun (WGS) entry which is preliminary data.</text>
</comment>
<dbReference type="Pfam" id="PF00551">
    <property type="entry name" value="Formyl_trans_N"/>
    <property type="match status" value="1"/>
</dbReference>
<dbReference type="InterPro" id="IPR005793">
    <property type="entry name" value="Formyl_trans_C"/>
</dbReference>
<dbReference type="SUPFAM" id="SSF53328">
    <property type="entry name" value="Formyltransferase"/>
    <property type="match status" value="1"/>
</dbReference>
<organism evidence="7 8">
    <name type="scientific">Clydaea vesicula</name>
    <dbReference type="NCBI Taxonomy" id="447962"/>
    <lineage>
        <taxon>Eukaryota</taxon>
        <taxon>Fungi</taxon>
        <taxon>Fungi incertae sedis</taxon>
        <taxon>Chytridiomycota</taxon>
        <taxon>Chytridiomycota incertae sedis</taxon>
        <taxon>Chytridiomycetes</taxon>
        <taxon>Lobulomycetales</taxon>
        <taxon>Lobulomycetaceae</taxon>
        <taxon>Clydaea</taxon>
    </lineage>
</organism>
<proteinExistence type="inferred from homology"/>
<evidence type="ECO:0000259" key="6">
    <source>
        <dbReference type="Pfam" id="PF02911"/>
    </source>
</evidence>
<feature type="domain" description="Formyl transferase C-terminal" evidence="6">
    <location>
        <begin position="203"/>
        <end position="306"/>
    </location>
</feature>
<dbReference type="PANTHER" id="PTHR11138:SF5">
    <property type="entry name" value="METHIONYL-TRNA FORMYLTRANSFERASE, MITOCHONDRIAL"/>
    <property type="match status" value="1"/>
</dbReference>
<keyword evidence="8" id="KW-1185">Reference proteome</keyword>
<name>A0AAD5U4T7_9FUNG</name>
<evidence type="ECO:0000256" key="2">
    <source>
        <dbReference type="ARBA" id="ARBA00012261"/>
    </source>
</evidence>
<dbReference type="InterPro" id="IPR011034">
    <property type="entry name" value="Formyl_transferase-like_C_sf"/>
</dbReference>
<dbReference type="PANTHER" id="PTHR11138">
    <property type="entry name" value="METHIONYL-TRNA FORMYLTRANSFERASE"/>
    <property type="match status" value="1"/>
</dbReference>
<evidence type="ECO:0000256" key="1">
    <source>
        <dbReference type="ARBA" id="ARBA00010699"/>
    </source>
</evidence>
<keyword evidence="3" id="KW-0808">Transferase</keyword>
<evidence type="ECO:0000256" key="3">
    <source>
        <dbReference type="ARBA" id="ARBA00022679"/>
    </source>
</evidence>
<dbReference type="CDD" id="cd08646">
    <property type="entry name" value="FMT_core_Met-tRNA-FMT_N"/>
    <property type="match status" value="1"/>
</dbReference>
<sequence length="319" mass="36503">MLKNQILKKYNILFFGSDEFSIITLKRLLNSDIVQNLQVVTTKSVPLFNFSKTFLHLHIPPQHTLKSWEAPKLNGQDFDLAVVVSFGYFLPPNLINKFSVGALNVHPSLLPKYRGAAPIQHQILNDEKISGVSIIELDKKKFDAGKILKQSSLKVCNFPFYKVLHDELAILGGNDLVETIKNIDSFKKQAIVQDESLVTQAPKILKEMGRIDFNCMNNYEIFKLHRAIGFKIPLYAQFRKKRIQLFDLKLATLNFSTVDNFSAGSLLFDKQQKKLFVKCFHGWLEILKLKVQDKKLLSADDFHNGYTITESDHLKSCDN</sequence>
<dbReference type="GO" id="GO:0004479">
    <property type="term" value="F:methionyl-tRNA formyltransferase activity"/>
    <property type="evidence" value="ECO:0007669"/>
    <property type="project" value="UniProtKB-EC"/>
</dbReference>
<dbReference type="InterPro" id="IPR002376">
    <property type="entry name" value="Formyl_transf_N"/>
</dbReference>
<dbReference type="SUPFAM" id="SSF50486">
    <property type="entry name" value="FMT C-terminal domain-like"/>
    <property type="match status" value="1"/>
</dbReference>
<dbReference type="AlphaFoldDB" id="A0AAD5U4T7"/>
<evidence type="ECO:0000313" key="8">
    <source>
        <dbReference type="Proteomes" id="UP001211065"/>
    </source>
</evidence>
<feature type="domain" description="Formyl transferase N-terminal" evidence="5">
    <location>
        <begin position="59"/>
        <end position="156"/>
    </location>
</feature>
<dbReference type="Proteomes" id="UP001211065">
    <property type="component" value="Unassembled WGS sequence"/>
</dbReference>